<dbReference type="SUPFAM" id="SSF101498">
    <property type="entry name" value="Anti-sigma factor FlgM"/>
    <property type="match status" value="1"/>
</dbReference>
<organism evidence="3 4">
    <name type="scientific">Posidoniimonas polymericola</name>
    <dbReference type="NCBI Taxonomy" id="2528002"/>
    <lineage>
        <taxon>Bacteria</taxon>
        <taxon>Pseudomonadati</taxon>
        <taxon>Planctomycetota</taxon>
        <taxon>Planctomycetia</taxon>
        <taxon>Pirellulales</taxon>
        <taxon>Lacipirellulaceae</taxon>
        <taxon>Posidoniimonas</taxon>
    </lineage>
</organism>
<dbReference type="OrthoDB" id="280802at2"/>
<protein>
    <recommendedName>
        <fullName evidence="2">Anti-sigma-28 factor FlgM C-terminal domain-containing protein</fullName>
    </recommendedName>
</protein>
<dbReference type="AlphaFoldDB" id="A0A5C5YTM5"/>
<dbReference type="RefSeq" id="WP_146586026.1">
    <property type="nucleotide sequence ID" value="NZ_SJPO01000003.1"/>
</dbReference>
<dbReference type="EMBL" id="SJPO01000003">
    <property type="protein sequence ID" value="TWT78017.1"/>
    <property type="molecule type" value="Genomic_DNA"/>
</dbReference>
<dbReference type="Pfam" id="PF04316">
    <property type="entry name" value="FlgM"/>
    <property type="match status" value="1"/>
</dbReference>
<dbReference type="Proteomes" id="UP000318478">
    <property type="component" value="Unassembled WGS sequence"/>
</dbReference>
<dbReference type="InterPro" id="IPR031316">
    <property type="entry name" value="FlgM_C"/>
</dbReference>
<evidence type="ECO:0000259" key="2">
    <source>
        <dbReference type="Pfam" id="PF04316"/>
    </source>
</evidence>
<feature type="region of interest" description="Disordered" evidence="1">
    <location>
        <begin position="1"/>
        <end position="35"/>
    </location>
</feature>
<evidence type="ECO:0000256" key="1">
    <source>
        <dbReference type="SAM" id="MobiDB-lite"/>
    </source>
</evidence>
<name>A0A5C5YTM5_9BACT</name>
<gene>
    <name evidence="3" type="ORF">Pla123a_18170</name>
</gene>
<evidence type="ECO:0000313" key="3">
    <source>
        <dbReference type="EMBL" id="TWT78017.1"/>
    </source>
</evidence>
<evidence type="ECO:0000313" key="4">
    <source>
        <dbReference type="Proteomes" id="UP000318478"/>
    </source>
</evidence>
<comment type="caution">
    <text evidence="3">The sequence shown here is derived from an EMBL/GenBank/DDBJ whole genome shotgun (WGS) entry which is preliminary data.</text>
</comment>
<dbReference type="InterPro" id="IPR035890">
    <property type="entry name" value="Anti-sigma-28_factor_FlgM_sf"/>
</dbReference>
<accession>A0A5C5YTM5</accession>
<feature type="domain" description="Anti-sigma-28 factor FlgM C-terminal" evidence="2">
    <location>
        <begin position="36"/>
        <end position="71"/>
    </location>
</feature>
<proteinExistence type="predicted"/>
<sequence>MQIHGATHVHGPQGLSGPHSTRSAQGASAPRPQTVDQLDISAEASAASQAAEVRTDLVANLKSQIASGAYETPEKLDAALNRLLDQIG</sequence>
<reference evidence="3 4" key="1">
    <citation type="submission" date="2019-02" db="EMBL/GenBank/DDBJ databases">
        <title>Deep-cultivation of Planctomycetes and their phenomic and genomic characterization uncovers novel biology.</title>
        <authorList>
            <person name="Wiegand S."/>
            <person name="Jogler M."/>
            <person name="Boedeker C."/>
            <person name="Pinto D."/>
            <person name="Vollmers J."/>
            <person name="Rivas-Marin E."/>
            <person name="Kohn T."/>
            <person name="Peeters S.H."/>
            <person name="Heuer A."/>
            <person name="Rast P."/>
            <person name="Oberbeckmann S."/>
            <person name="Bunk B."/>
            <person name="Jeske O."/>
            <person name="Meyerdierks A."/>
            <person name="Storesund J.E."/>
            <person name="Kallscheuer N."/>
            <person name="Luecker S."/>
            <person name="Lage O.M."/>
            <person name="Pohl T."/>
            <person name="Merkel B.J."/>
            <person name="Hornburger P."/>
            <person name="Mueller R.-W."/>
            <person name="Bruemmer F."/>
            <person name="Labrenz M."/>
            <person name="Spormann A.M."/>
            <person name="Op Den Camp H."/>
            <person name="Overmann J."/>
            <person name="Amann R."/>
            <person name="Jetten M.S.M."/>
            <person name="Mascher T."/>
            <person name="Medema M.H."/>
            <person name="Devos D.P."/>
            <person name="Kaster A.-K."/>
            <person name="Ovreas L."/>
            <person name="Rohde M."/>
            <person name="Galperin M.Y."/>
            <person name="Jogler C."/>
        </authorList>
    </citation>
    <scope>NUCLEOTIDE SEQUENCE [LARGE SCALE GENOMIC DNA]</scope>
    <source>
        <strain evidence="3 4">Pla123a</strain>
    </source>
</reference>
<keyword evidence="4" id="KW-1185">Reference proteome</keyword>